<feature type="transmembrane region" description="Helical" evidence="1">
    <location>
        <begin position="35"/>
        <end position="52"/>
    </location>
</feature>
<proteinExistence type="predicted"/>
<keyword evidence="3" id="KW-1185">Reference proteome</keyword>
<organism evidence="2 3">
    <name type="scientific">Agrococcus jenensis</name>
    <dbReference type="NCBI Taxonomy" id="46353"/>
    <lineage>
        <taxon>Bacteria</taxon>
        <taxon>Bacillati</taxon>
        <taxon>Actinomycetota</taxon>
        <taxon>Actinomycetes</taxon>
        <taxon>Micrococcales</taxon>
        <taxon>Microbacteriaceae</taxon>
        <taxon>Agrococcus</taxon>
    </lineage>
</organism>
<dbReference type="Proteomes" id="UP000275456">
    <property type="component" value="Unassembled WGS sequence"/>
</dbReference>
<protein>
    <submittedName>
        <fullName evidence="2">Uncharacterized protein</fullName>
    </submittedName>
</protein>
<feature type="transmembrane region" description="Helical" evidence="1">
    <location>
        <begin position="118"/>
        <end position="139"/>
    </location>
</feature>
<keyword evidence="1" id="KW-0812">Transmembrane</keyword>
<sequence length="163" mass="16266">MAALTRIWGAVAALGAALIALAVGAAAVPWIAVPMVAAGIAQAVIAVAALRGTRWHPGIVLVPLLLPTIVWLGALLAVPEAASSLPMAPLLAESTLALGAAALLLLRRTHDDEPKPIHTVLGLLSSAAVVATIATTALAGTNAGQFAQPHGEHGIAVEEHGGH</sequence>
<evidence type="ECO:0000313" key="3">
    <source>
        <dbReference type="Proteomes" id="UP000275456"/>
    </source>
</evidence>
<dbReference type="AlphaFoldDB" id="A0A3N2AW79"/>
<evidence type="ECO:0000256" key="1">
    <source>
        <dbReference type="SAM" id="Phobius"/>
    </source>
</evidence>
<keyword evidence="1" id="KW-1133">Transmembrane helix</keyword>
<feature type="transmembrane region" description="Helical" evidence="1">
    <location>
        <begin position="59"/>
        <end position="78"/>
    </location>
</feature>
<reference evidence="2 3" key="1">
    <citation type="submission" date="2018-11" db="EMBL/GenBank/DDBJ databases">
        <title>Sequencing the genomes of 1000 actinobacteria strains.</title>
        <authorList>
            <person name="Klenk H.-P."/>
        </authorList>
    </citation>
    <scope>NUCLEOTIDE SEQUENCE [LARGE SCALE GENOMIC DNA]</scope>
    <source>
        <strain evidence="2 3">DSM 9580</strain>
    </source>
</reference>
<evidence type="ECO:0000313" key="2">
    <source>
        <dbReference type="EMBL" id="ROR67286.1"/>
    </source>
</evidence>
<name>A0A3N2AW79_9MICO</name>
<feature type="transmembrane region" description="Helical" evidence="1">
    <location>
        <begin position="84"/>
        <end position="106"/>
    </location>
</feature>
<keyword evidence="1" id="KW-0472">Membrane</keyword>
<dbReference type="RefSeq" id="WP_123698172.1">
    <property type="nucleotide sequence ID" value="NZ_RKHJ01000001.1"/>
</dbReference>
<comment type="caution">
    <text evidence="2">The sequence shown here is derived from an EMBL/GenBank/DDBJ whole genome shotgun (WGS) entry which is preliminary data.</text>
</comment>
<accession>A0A3N2AW79</accession>
<gene>
    <name evidence="2" type="ORF">EDD26_2696</name>
</gene>
<dbReference type="EMBL" id="RKHJ01000001">
    <property type="protein sequence ID" value="ROR67286.1"/>
    <property type="molecule type" value="Genomic_DNA"/>
</dbReference>